<dbReference type="PANTHER" id="PTHR30258:SF2">
    <property type="entry name" value="COMG OPERON PROTEIN 1"/>
    <property type="match status" value="1"/>
</dbReference>
<dbReference type="PANTHER" id="PTHR30258">
    <property type="entry name" value="TYPE II SECRETION SYSTEM PROTEIN GSPE-RELATED"/>
    <property type="match status" value="1"/>
</dbReference>
<dbReference type="Gene3D" id="3.30.450.90">
    <property type="match status" value="1"/>
</dbReference>
<dbReference type="GO" id="GO:0005524">
    <property type="term" value="F:ATP binding"/>
    <property type="evidence" value="ECO:0007669"/>
    <property type="project" value="UniProtKB-KW"/>
</dbReference>
<dbReference type="InterPro" id="IPR001482">
    <property type="entry name" value="T2SS/T4SS_dom"/>
</dbReference>
<dbReference type="EMBL" id="CAFAAQ010000329">
    <property type="protein sequence ID" value="CAB4828632.1"/>
    <property type="molecule type" value="Genomic_DNA"/>
</dbReference>
<feature type="domain" description="Bacterial type II secretion system protein E" evidence="4">
    <location>
        <begin position="420"/>
        <end position="434"/>
    </location>
</feature>
<evidence type="ECO:0000256" key="1">
    <source>
        <dbReference type="ARBA" id="ARBA00022741"/>
    </source>
</evidence>
<dbReference type="SUPFAM" id="SSF52540">
    <property type="entry name" value="P-loop containing nucleoside triphosphate hydrolases"/>
    <property type="match status" value="1"/>
</dbReference>
<feature type="region of interest" description="Disordered" evidence="3">
    <location>
        <begin position="647"/>
        <end position="666"/>
    </location>
</feature>
<dbReference type="Gene3D" id="3.40.50.300">
    <property type="entry name" value="P-loop containing nucleotide triphosphate hydrolases"/>
    <property type="match status" value="1"/>
</dbReference>
<evidence type="ECO:0000256" key="2">
    <source>
        <dbReference type="ARBA" id="ARBA00022840"/>
    </source>
</evidence>
<organism evidence="5">
    <name type="scientific">freshwater metagenome</name>
    <dbReference type="NCBI Taxonomy" id="449393"/>
    <lineage>
        <taxon>unclassified sequences</taxon>
        <taxon>metagenomes</taxon>
        <taxon>ecological metagenomes</taxon>
    </lineage>
</organism>
<dbReference type="SUPFAM" id="SSF160246">
    <property type="entry name" value="EspE N-terminal domain-like"/>
    <property type="match status" value="1"/>
</dbReference>
<name>A0A6J7A757_9ZZZZ</name>
<keyword evidence="1" id="KW-0547">Nucleotide-binding</keyword>
<evidence type="ECO:0000259" key="4">
    <source>
        <dbReference type="PROSITE" id="PS00662"/>
    </source>
</evidence>
<accession>A0A6J7A757</accession>
<evidence type="ECO:0000313" key="5">
    <source>
        <dbReference type="EMBL" id="CAB4828632.1"/>
    </source>
</evidence>
<dbReference type="Pfam" id="PF00437">
    <property type="entry name" value="T2SSE"/>
    <property type="match status" value="1"/>
</dbReference>
<dbReference type="Pfam" id="PF05157">
    <property type="entry name" value="MshEN"/>
    <property type="match status" value="1"/>
</dbReference>
<keyword evidence="2" id="KW-0067">ATP-binding</keyword>
<sequence>MAVFRKAKTEGSGVLRRRRSVDFDSADIAVLNQEIDTWVGSNRPKLGEVMLELGSIDPGELIDALKHQQRHPEGEGAARIGQILLELGSIDETALAAALAQQFGIPLADLRDAVPTARALELVGEELANRHTVIPLREEEGRVFLAIADPLDTEAIEALTHKCKRIGLTMGTRSEIERLLENSFNLLSQAQVHIQAFELSDSDAVRVEEEDSFTADENAPIVQVVNRIITQGVRSRASDIHIEPGENNVRVRYRVDGAMSEALSLPARMSTAIVSRIKVMAELNIVERRRAQDGQFAVTVDGRPIDIRTSTVATVHGEKVVLRLLDKTKSLISLKDLGMHPLVEAPYMKIVKAPLGMLLCTGPTGSGKTTTLYATLTEINDPTRNVVTIEDPVEYQFEGISQMSVSTTGMTFADGLRSILRQDPDIILVGEIRDEETARIAMQASLTGHFVLSSLHAVDSVAAIHRFTDMGIEPFLVASALSGVVGQRLLRRICSNCRAPYQPTPAEVRILAEQVDAQPSAWLKGVGCNMCNNTGYRGRVGVYELLNVTDLIREMIVARATHHELRAVAVEEGMRTMQEQAFGLVVDGMTTVEDVLRSVYAPGANSVEEEQKELPAGKRALPQAPGAIPPAAAELVSNGAASLYEATSQGTVSSIPGSEPINAEAN</sequence>
<gene>
    <name evidence="5" type="ORF">UFOPK3046_02203</name>
</gene>
<feature type="compositionally biased region" description="Polar residues" evidence="3">
    <location>
        <begin position="647"/>
        <end position="656"/>
    </location>
</feature>
<dbReference type="InterPro" id="IPR037257">
    <property type="entry name" value="T2SS_E_N_sf"/>
</dbReference>
<dbReference type="InterPro" id="IPR007831">
    <property type="entry name" value="T2SS_GspE_N"/>
</dbReference>
<reference evidence="5" key="1">
    <citation type="submission" date="2020-05" db="EMBL/GenBank/DDBJ databases">
        <authorList>
            <person name="Chiriac C."/>
            <person name="Salcher M."/>
            <person name="Ghai R."/>
            <person name="Kavagutti S V."/>
        </authorList>
    </citation>
    <scope>NUCLEOTIDE SEQUENCE</scope>
</reference>
<dbReference type="AlphaFoldDB" id="A0A6J7A757"/>
<dbReference type="PROSITE" id="PS00662">
    <property type="entry name" value="T2SP_E"/>
    <property type="match status" value="1"/>
</dbReference>
<dbReference type="Gene3D" id="3.30.300.160">
    <property type="entry name" value="Type II secretion system, protein E, N-terminal domain"/>
    <property type="match status" value="1"/>
</dbReference>
<dbReference type="InterPro" id="IPR027417">
    <property type="entry name" value="P-loop_NTPase"/>
</dbReference>
<protein>
    <submittedName>
        <fullName evidence="5">Unannotated protein</fullName>
    </submittedName>
</protein>
<dbReference type="GO" id="GO:0005886">
    <property type="term" value="C:plasma membrane"/>
    <property type="evidence" value="ECO:0007669"/>
    <property type="project" value="TreeGrafter"/>
</dbReference>
<dbReference type="FunFam" id="3.40.50.300:FF:000398">
    <property type="entry name" value="Type IV pilus assembly ATPase PilB"/>
    <property type="match status" value="1"/>
</dbReference>
<dbReference type="GO" id="GO:0016887">
    <property type="term" value="F:ATP hydrolysis activity"/>
    <property type="evidence" value="ECO:0007669"/>
    <property type="project" value="TreeGrafter"/>
</dbReference>
<dbReference type="CDD" id="cd01129">
    <property type="entry name" value="PulE-GspE-like"/>
    <property type="match status" value="1"/>
</dbReference>
<proteinExistence type="predicted"/>
<evidence type="ECO:0000256" key="3">
    <source>
        <dbReference type="SAM" id="MobiDB-lite"/>
    </source>
</evidence>